<evidence type="ECO:0000313" key="2">
    <source>
        <dbReference type="EMBL" id="KAG5992780.1"/>
    </source>
</evidence>
<feature type="compositionally biased region" description="Basic residues" evidence="1">
    <location>
        <begin position="42"/>
        <end position="58"/>
    </location>
</feature>
<keyword evidence="3" id="KW-1185">Reference proteome</keyword>
<reference evidence="2" key="1">
    <citation type="journal article" date="2020" name="bioRxiv">
        <title>Whole genome comparisons of ergot fungi reveals the divergence and evolution of species within the genus Claviceps are the result of varying mechanisms driving genome evolution and host range expansion.</title>
        <authorList>
            <person name="Wyka S.A."/>
            <person name="Mondo S.J."/>
            <person name="Liu M."/>
            <person name="Dettman J."/>
            <person name="Nalam V."/>
            <person name="Broders K.D."/>
        </authorList>
    </citation>
    <scope>NUCLEOTIDE SEQUENCE</scope>
    <source>
        <strain evidence="2">CCC 602</strain>
    </source>
</reference>
<dbReference type="OrthoDB" id="3559809at2759"/>
<name>A0A9P7SUE9_9HYPO</name>
<feature type="non-terminal residue" evidence="2">
    <location>
        <position position="232"/>
    </location>
</feature>
<organism evidence="2 3">
    <name type="scientific">Claviceps pusilla</name>
    <dbReference type="NCBI Taxonomy" id="123648"/>
    <lineage>
        <taxon>Eukaryota</taxon>
        <taxon>Fungi</taxon>
        <taxon>Dikarya</taxon>
        <taxon>Ascomycota</taxon>
        <taxon>Pezizomycotina</taxon>
        <taxon>Sordariomycetes</taxon>
        <taxon>Hypocreomycetidae</taxon>
        <taxon>Hypocreales</taxon>
        <taxon>Clavicipitaceae</taxon>
        <taxon>Claviceps</taxon>
    </lineage>
</organism>
<sequence length="232" mass="25679">MAASKSSTQQRRLAQQAPPPPAPALVPSSPHSPQPPQQQHQQHQHHQQHPHPHQRQQQHQRQYCSPHPAPRSSEATSSPSAILLRQVSSPARQDHYSRPAHGNSAAMTLRSDHNGSLPLAPTTNGQMSTSRFRGQGASSLDRDNLSNESADDVQPSDAPDGRNGITAAEGRDDLEHDRAQRPVKPHLHRSKSDYAPQLLEDSDTERRPRGWGARHGFEDHYQSEHIISQLAS</sequence>
<feature type="compositionally biased region" description="Polar residues" evidence="1">
    <location>
        <begin position="73"/>
        <end position="91"/>
    </location>
</feature>
<accession>A0A9P7SUE9</accession>
<evidence type="ECO:0000256" key="1">
    <source>
        <dbReference type="SAM" id="MobiDB-lite"/>
    </source>
</evidence>
<evidence type="ECO:0000313" key="3">
    <source>
        <dbReference type="Proteomes" id="UP000748025"/>
    </source>
</evidence>
<dbReference type="EMBL" id="SRPW01002455">
    <property type="protein sequence ID" value="KAG5992780.1"/>
    <property type="molecule type" value="Genomic_DNA"/>
</dbReference>
<feature type="compositionally biased region" description="Polar residues" evidence="1">
    <location>
        <begin position="121"/>
        <end position="138"/>
    </location>
</feature>
<comment type="caution">
    <text evidence="2">The sequence shown here is derived from an EMBL/GenBank/DDBJ whole genome shotgun (WGS) entry which is preliminary data.</text>
</comment>
<dbReference type="Proteomes" id="UP000748025">
    <property type="component" value="Unassembled WGS sequence"/>
</dbReference>
<feature type="compositionally biased region" description="Pro residues" evidence="1">
    <location>
        <begin position="17"/>
        <end position="36"/>
    </location>
</feature>
<feature type="region of interest" description="Disordered" evidence="1">
    <location>
        <begin position="1"/>
        <end position="216"/>
    </location>
</feature>
<dbReference type="AlphaFoldDB" id="A0A9P7SUE9"/>
<protein>
    <submittedName>
        <fullName evidence="2">Uncharacterized protein</fullName>
    </submittedName>
</protein>
<feature type="compositionally biased region" description="Basic and acidic residues" evidence="1">
    <location>
        <begin position="169"/>
        <end position="180"/>
    </location>
</feature>
<proteinExistence type="predicted"/>
<gene>
    <name evidence="2" type="ORF">E4U43_003681</name>
</gene>